<proteinExistence type="predicted"/>
<protein>
    <submittedName>
        <fullName evidence="1">Uncharacterized protein</fullName>
    </submittedName>
</protein>
<organism evidence="1 2">
    <name type="scientific">Spiroplasma chinense</name>
    <dbReference type="NCBI Taxonomy" id="216932"/>
    <lineage>
        <taxon>Bacteria</taxon>
        <taxon>Bacillati</taxon>
        <taxon>Mycoplasmatota</taxon>
        <taxon>Mollicutes</taxon>
        <taxon>Entomoplasmatales</taxon>
        <taxon>Spiroplasmataceae</taxon>
        <taxon>Spiroplasma</taxon>
    </lineage>
</organism>
<dbReference type="EMBL" id="CP043026">
    <property type="protein sequence ID" value="QEH61502.1"/>
    <property type="molecule type" value="Genomic_DNA"/>
</dbReference>
<dbReference type="Proteomes" id="UP000323144">
    <property type="component" value="Chromosome"/>
</dbReference>
<name>A0A5B9Y633_9MOLU</name>
<dbReference type="AlphaFoldDB" id="A0A5B9Y633"/>
<evidence type="ECO:0000313" key="1">
    <source>
        <dbReference type="EMBL" id="QEH61502.1"/>
    </source>
</evidence>
<accession>A0A5B9Y633</accession>
<dbReference type="KEGG" id="schi:SCHIN_v1c03050"/>
<reference evidence="1 2" key="1">
    <citation type="submission" date="2019-08" db="EMBL/GenBank/DDBJ databases">
        <title>Complete genome sequence of Spiroplasma chinense CCH (DSM 19755).</title>
        <authorList>
            <person name="Shen H.-Y."/>
            <person name="Lin Y.-C."/>
            <person name="Chou L."/>
            <person name="Kuo C.-H."/>
        </authorList>
    </citation>
    <scope>NUCLEOTIDE SEQUENCE [LARGE SCALE GENOMIC DNA]</scope>
    <source>
        <strain evidence="1 2">CCH</strain>
    </source>
</reference>
<dbReference type="RefSeq" id="WP_166507895.1">
    <property type="nucleotide sequence ID" value="NZ_CP043026.1"/>
</dbReference>
<evidence type="ECO:0000313" key="2">
    <source>
        <dbReference type="Proteomes" id="UP000323144"/>
    </source>
</evidence>
<sequence>MMKNESTTNVTITNNSNTTKCSMFFVAPNLTDIMYKAINVLTSMNFGNGRKIHINKWKCTFSFKDCLYN</sequence>
<gene>
    <name evidence="1" type="ORF">SCHIN_v1c03050</name>
</gene>
<keyword evidence="2" id="KW-1185">Reference proteome</keyword>